<feature type="domain" description="Transposase IS200-like" evidence="1">
    <location>
        <begin position="22"/>
        <end position="136"/>
    </location>
</feature>
<dbReference type="SUPFAM" id="SSF143422">
    <property type="entry name" value="Transposase IS200-like"/>
    <property type="match status" value="1"/>
</dbReference>
<dbReference type="GO" id="GO:0004803">
    <property type="term" value="F:transposase activity"/>
    <property type="evidence" value="ECO:0007669"/>
    <property type="project" value="InterPro"/>
</dbReference>
<comment type="caution">
    <text evidence="2">The sequence shown here is derived from an EMBL/GenBank/DDBJ whole genome shotgun (WGS) entry which is preliminary data.</text>
</comment>
<organism evidence="2 3">
    <name type="scientific">Clostridium thermosuccinogenes</name>
    <dbReference type="NCBI Taxonomy" id="84032"/>
    <lineage>
        <taxon>Bacteria</taxon>
        <taxon>Bacillati</taxon>
        <taxon>Bacillota</taxon>
        <taxon>Clostridia</taxon>
        <taxon>Eubacteriales</taxon>
        <taxon>Clostridiaceae</taxon>
        <taxon>Clostridium</taxon>
    </lineage>
</organism>
<dbReference type="InterPro" id="IPR010921">
    <property type="entry name" value="Trp_repressor/repl_initiator"/>
</dbReference>
<dbReference type="InterPro" id="IPR036515">
    <property type="entry name" value="Transposase_17_sf"/>
</dbReference>
<dbReference type="GO" id="GO:0006313">
    <property type="term" value="P:DNA transposition"/>
    <property type="evidence" value="ECO:0007669"/>
    <property type="project" value="InterPro"/>
</dbReference>
<dbReference type="SMART" id="SM01321">
    <property type="entry name" value="Y1_Tnp"/>
    <property type="match status" value="1"/>
</dbReference>
<sequence length="324" mass="37902">MLQLKNNMFGGVCMPRKSREKYPEAIYHIMCRSESEFLLFRDDNDKEHYLSLLKRYTDKYKCSIYAYCLMDNHLHLHLDPKGFDVSKFMQSLNTAYVRYYNNKYARHGHVFQGRFESRILDTDEYNLAVSAYIHNNPHSIEGFAGREENYKYSSYGVYLGLREDLHKLVDMSFIMGLFNINEPSVFAEKYYAFVSHQRDIGSFKELKKQLSSAVKYEYISGRQVVLRDLSPSKVISYISDKLLMPEKHIKTANLKRKTHEARAFMAYVLKVLCGLGYKEICSNIYNITLSGCSKLCERGYELLNAKNPAYENIFNDLINCSVSW</sequence>
<evidence type="ECO:0000259" key="1">
    <source>
        <dbReference type="SMART" id="SM01321"/>
    </source>
</evidence>
<reference evidence="2 3" key="1">
    <citation type="submission" date="2017-06" db="EMBL/GenBank/DDBJ databases">
        <title>Investigating the central metabolism of Clostridium thermosuccinogenes.</title>
        <authorList>
            <person name="Koendjbiharie J.G."/>
            <person name="van Kranenburg R."/>
        </authorList>
    </citation>
    <scope>NUCLEOTIDE SEQUENCE [LARGE SCALE GENOMIC DNA]</scope>
    <source>
        <strain evidence="2 3">DSM 5806</strain>
    </source>
</reference>
<accession>A0A2K2FM44</accession>
<name>A0A2K2FM44_9CLOT</name>
<dbReference type="Proteomes" id="UP000236151">
    <property type="component" value="Unassembled WGS sequence"/>
</dbReference>
<evidence type="ECO:0000313" key="3">
    <source>
        <dbReference type="Proteomes" id="UP000236151"/>
    </source>
</evidence>
<dbReference type="AlphaFoldDB" id="A0A2K2FM44"/>
<dbReference type="EMBL" id="NIOJ01000015">
    <property type="protein sequence ID" value="PNT99843.1"/>
    <property type="molecule type" value="Genomic_DNA"/>
</dbReference>
<gene>
    <name evidence="2" type="ORF">CDQ84_07725</name>
</gene>
<dbReference type="PANTHER" id="PTHR34322:SF2">
    <property type="entry name" value="TRANSPOSASE IS200-LIKE DOMAIN-CONTAINING PROTEIN"/>
    <property type="match status" value="1"/>
</dbReference>
<dbReference type="SUPFAM" id="SSF48295">
    <property type="entry name" value="TrpR-like"/>
    <property type="match status" value="1"/>
</dbReference>
<protein>
    <recommendedName>
        <fullName evidence="1">Transposase IS200-like domain-containing protein</fullName>
    </recommendedName>
</protein>
<evidence type="ECO:0000313" key="2">
    <source>
        <dbReference type="EMBL" id="PNT99843.1"/>
    </source>
</evidence>
<dbReference type="GO" id="GO:0043565">
    <property type="term" value="F:sequence-specific DNA binding"/>
    <property type="evidence" value="ECO:0007669"/>
    <property type="project" value="InterPro"/>
</dbReference>
<keyword evidence="3" id="KW-1185">Reference proteome</keyword>
<proteinExistence type="predicted"/>
<dbReference type="Gene3D" id="3.30.70.1290">
    <property type="entry name" value="Transposase IS200-like"/>
    <property type="match status" value="1"/>
</dbReference>
<dbReference type="Pfam" id="PF01797">
    <property type="entry name" value="Y1_Tnp"/>
    <property type="match status" value="1"/>
</dbReference>
<dbReference type="KEGG" id="cthd:CDO33_05280"/>
<dbReference type="PANTHER" id="PTHR34322">
    <property type="entry name" value="TRANSPOSASE, Y1_TNP DOMAIN-CONTAINING"/>
    <property type="match status" value="1"/>
</dbReference>
<dbReference type="InterPro" id="IPR002686">
    <property type="entry name" value="Transposase_17"/>
</dbReference>